<evidence type="ECO:0000313" key="2">
    <source>
        <dbReference type="EMBL" id="KKM25316.1"/>
    </source>
</evidence>
<dbReference type="Gene3D" id="1.10.1330.10">
    <property type="entry name" value="Dockerin domain"/>
    <property type="match status" value="1"/>
</dbReference>
<evidence type="ECO:0000259" key="1">
    <source>
        <dbReference type="Pfam" id="PF07589"/>
    </source>
</evidence>
<dbReference type="SUPFAM" id="SSF63446">
    <property type="entry name" value="Type I dockerin domain"/>
    <property type="match status" value="1"/>
</dbReference>
<dbReference type="CDD" id="cd14254">
    <property type="entry name" value="Dockerin_II"/>
    <property type="match status" value="1"/>
</dbReference>
<sequence length="371" mass="39132">MERNRPGGGLYVLAFSVALAVYAGSAGGVVLHPNPTPGGPELEVPAGQRPSDDVVGRWSSSASVVALSPRHIITTAHGGGGVGSSVTIGGQSYQVGWYYRHPTADLRVAVLTDLGEEPDLQDYVDIYRGSDEDTQTFVLGGYGVGRGDPLQTFYNDQWVTYGYEWGEGGNDTLRWGSNRIDPSPGFDLFAVWDGPGIAAAVPYEAIPADHDSGAGWFLDDGGEWKLAGLTQAVERTGESWYRNSGNPELPDPDEMYAVRVSTNAYWVDMALDGPLAGDFNTDGTVNITDLGALASNWQASGPGVNWSDGDVNHDGKVNITDLGAVASNWKHEYAPPAAATMGGGQPVPEPGTLALLAVGAAALALRRRRKG</sequence>
<dbReference type="InterPro" id="IPR002105">
    <property type="entry name" value="Dockerin_1_rpt"/>
</dbReference>
<name>A0A0F9ICK3_9ZZZZ</name>
<dbReference type="GO" id="GO:0004553">
    <property type="term" value="F:hydrolase activity, hydrolyzing O-glycosyl compounds"/>
    <property type="evidence" value="ECO:0007669"/>
    <property type="project" value="InterPro"/>
</dbReference>
<dbReference type="Pfam" id="PF00404">
    <property type="entry name" value="Dockerin_1"/>
    <property type="match status" value="1"/>
</dbReference>
<organism evidence="2">
    <name type="scientific">marine sediment metagenome</name>
    <dbReference type="NCBI Taxonomy" id="412755"/>
    <lineage>
        <taxon>unclassified sequences</taxon>
        <taxon>metagenomes</taxon>
        <taxon>ecological metagenomes</taxon>
    </lineage>
</organism>
<dbReference type="Pfam" id="PF07589">
    <property type="entry name" value="PEP-CTERM"/>
    <property type="match status" value="1"/>
</dbReference>
<dbReference type="InterPro" id="IPR018247">
    <property type="entry name" value="EF_Hand_1_Ca_BS"/>
</dbReference>
<gene>
    <name evidence="2" type="ORF">LCGC14_1596200</name>
</gene>
<feature type="domain" description="Ice-binding protein C-terminal" evidence="1">
    <location>
        <begin position="346"/>
        <end position="368"/>
    </location>
</feature>
<dbReference type="PROSITE" id="PS00018">
    <property type="entry name" value="EF_HAND_1"/>
    <property type="match status" value="2"/>
</dbReference>
<dbReference type="GO" id="GO:0000272">
    <property type="term" value="P:polysaccharide catabolic process"/>
    <property type="evidence" value="ECO:0007669"/>
    <property type="project" value="InterPro"/>
</dbReference>
<reference evidence="2" key="1">
    <citation type="journal article" date="2015" name="Nature">
        <title>Complex archaea that bridge the gap between prokaryotes and eukaryotes.</title>
        <authorList>
            <person name="Spang A."/>
            <person name="Saw J.H."/>
            <person name="Jorgensen S.L."/>
            <person name="Zaremba-Niedzwiedzka K."/>
            <person name="Martijn J."/>
            <person name="Lind A.E."/>
            <person name="van Eijk R."/>
            <person name="Schleper C."/>
            <person name="Guy L."/>
            <person name="Ettema T.J."/>
        </authorList>
    </citation>
    <scope>NUCLEOTIDE SEQUENCE</scope>
</reference>
<dbReference type="NCBIfam" id="TIGR02595">
    <property type="entry name" value="PEP_CTERM"/>
    <property type="match status" value="1"/>
</dbReference>
<comment type="caution">
    <text evidence="2">The sequence shown here is derived from an EMBL/GenBank/DDBJ whole genome shotgun (WGS) entry which is preliminary data.</text>
</comment>
<accession>A0A0F9ICK3</accession>
<dbReference type="EMBL" id="LAZR01012742">
    <property type="protein sequence ID" value="KKM25316.1"/>
    <property type="molecule type" value="Genomic_DNA"/>
</dbReference>
<dbReference type="InterPro" id="IPR036439">
    <property type="entry name" value="Dockerin_dom_sf"/>
</dbReference>
<proteinExistence type="predicted"/>
<dbReference type="AlphaFoldDB" id="A0A0F9ICK3"/>
<dbReference type="InterPro" id="IPR013424">
    <property type="entry name" value="Ice-binding_C"/>
</dbReference>
<protein>
    <recommendedName>
        <fullName evidence="1">Ice-binding protein C-terminal domain-containing protein</fullName>
    </recommendedName>
</protein>